<evidence type="ECO:0000313" key="3">
    <source>
        <dbReference type="Proteomes" id="UP001445335"/>
    </source>
</evidence>
<accession>A0AAW1RN25</accession>
<feature type="transmembrane region" description="Helical" evidence="1">
    <location>
        <begin position="95"/>
        <end position="113"/>
    </location>
</feature>
<keyword evidence="3" id="KW-1185">Reference proteome</keyword>
<proteinExistence type="predicted"/>
<keyword evidence="1" id="KW-0812">Transmembrane</keyword>
<reference evidence="2 3" key="1">
    <citation type="journal article" date="2024" name="Nat. Commun.">
        <title>Phylogenomics reveals the evolutionary origins of lichenization in chlorophyte algae.</title>
        <authorList>
            <person name="Puginier C."/>
            <person name="Libourel C."/>
            <person name="Otte J."/>
            <person name="Skaloud P."/>
            <person name="Haon M."/>
            <person name="Grisel S."/>
            <person name="Petersen M."/>
            <person name="Berrin J.G."/>
            <person name="Delaux P.M."/>
            <person name="Dal Grande F."/>
            <person name="Keller J."/>
        </authorList>
    </citation>
    <scope>NUCLEOTIDE SEQUENCE [LARGE SCALE GENOMIC DNA]</scope>
    <source>
        <strain evidence="2 3">SAG 245.80</strain>
    </source>
</reference>
<keyword evidence="1" id="KW-1133">Transmembrane helix</keyword>
<comment type="caution">
    <text evidence="2">The sequence shown here is derived from an EMBL/GenBank/DDBJ whole genome shotgun (WGS) entry which is preliminary data.</text>
</comment>
<organism evidence="2 3">
    <name type="scientific">Elliptochloris bilobata</name>
    <dbReference type="NCBI Taxonomy" id="381761"/>
    <lineage>
        <taxon>Eukaryota</taxon>
        <taxon>Viridiplantae</taxon>
        <taxon>Chlorophyta</taxon>
        <taxon>core chlorophytes</taxon>
        <taxon>Trebouxiophyceae</taxon>
        <taxon>Trebouxiophyceae incertae sedis</taxon>
        <taxon>Elliptochloris clade</taxon>
        <taxon>Elliptochloris</taxon>
    </lineage>
</organism>
<feature type="transmembrane region" description="Helical" evidence="1">
    <location>
        <begin position="52"/>
        <end position="74"/>
    </location>
</feature>
<evidence type="ECO:0000313" key="2">
    <source>
        <dbReference type="EMBL" id="KAK9835068.1"/>
    </source>
</evidence>
<name>A0AAW1RN25_9CHLO</name>
<keyword evidence="1" id="KW-0472">Membrane</keyword>
<feature type="transmembrane region" description="Helical" evidence="1">
    <location>
        <begin position="28"/>
        <end position="46"/>
    </location>
</feature>
<dbReference type="EMBL" id="JALJOU010000030">
    <property type="protein sequence ID" value="KAK9835068.1"/>
    <property type="molecule type" value="Genomic_DNA"/>
</dbReference>
<dbReference type="Proteomes" id="UP001445335">
    <property type="component" value="Unassembled WGS sequence"/>
</dbReference>
<gene>
    <name evidence="2" type="ORF">WJX81_008393</name>
</gene>
<evidence type="ECO:0000256" key="1">
    <source>
        <dbReference type="SAM" id="Phobius"/>
    </source>
</evidence>
<dbReference type="AlphaFoldDB" id="A0AAW1RN25"/>
<protein>
    <submittedName>
        <fullName evidence="2">Uncharacterized protein</fullName>
    </submittedName>
</protein>
<sequence length="530" mass="55134">MLWGAIAAVSLNASCLGNISKKSFERSLGTLLGGWLGYGVALARIVKLRSPWGYLASSLFASLALGALGGRAVTRAGLALAGAWLGFAAAMSCQLEFWFIAWAAVMTYLAYFLGDLSRLGGAGRLGMIAFFVVHWGVLDARNALFIAASRIACIQISVVQLALLSVLICPEVASERVVGSVRAAMKAAEAFTAATLRAEAGDDDICSIALRDAKPITKGQEIPSPFSQGGTGSPQQVLAGAPAVQSVAGRLREADAAKAAAAFRTALEKGASNGALAVSEWFLGSWRGRHWYLPTLTWHNERKQRMGTFHLPERELRAFAAAARRAFGSLEGLHAALASVEGLEGMRPLAPAKLWEQLREASAAFFQELAEHCPAEGVSARALVPARRLAALQAASRALLYVDQMRMLHPEAQPALRGADAPAGDDAACRVACTPAQTAEAPGALEAAVYVAGAPTEAVGSTSTLVRRLVAGGADAPLLHPAGAEAYAAAVQRAAAHFHLAQLAACAGELHSAVNALLPRLPGAAIAPTV</sequence>
<feature type="transmembrane region" description="Helical" evidence="1">
    <location>
        <begin position="119"/>
        <end position="137"/>
    </location>
</feature>